<protein>
    <submittedName>
        <fullName evidence="1">Uncharacterized protein</fullName>
    </submittedName>
</protein>
<sequence>MSDAISSTSLCLLCMVYEILPCSGRQFQVYGTWLCHKCSSAVVVNVTFVYFKHVGRCWHFIVATDDMGAKLCNQLLLIVCDTDCRNSWCIWLSNGNGKTIVGATVVAVAVEYLTVVVSIDLAVLWQL</sequence>
<name>A0A1A9VXF2_GLOAU</name>
<dbReference type="Proteomes" id="UP000078200">
    <property type="component" value="Unassembled WGS sequence"/>
</dbReference>
<keyword evidence="2" id="KW-1185">Reference proteome</keyword>
<dbReference type="EnsemblMetazoa" id="GAUT050690-RA">
    <property type="protein sequence ID" value="GAUT050690-PA"/>
    <property type="gene ID" value="GAUT050690"/>
</dbReference>
<evidence type="ECO:0000313" key="2">
    <source>
        <dbReference type="Proteomes" id="UP000078200"/>
    </source>
</evidence>
<dbReference type="AlphaFoldDB" id="A0A1A9VXF2"/>
<reference evidence="1" key="1">
    <citation type="submission" date="2020-05" db="UniProtKB">
        <authorList>
            <consortium name="EnsemblMetazoa"/>
        </authorList>
    </citation>
    <scope>IDENTIFICATION</scope>
    <source>
        <strain evidence="1">TTRI</strain>
    </source>
</reference>
<accession>A0A1A9VXF2</accession>
<proteinExistence type="predicted"/>
<dbReference type="VEuPathDB" id="VectorBase:GAUT050690"/>
<organism evidence="1 2">
    <name type="scientific">Glossina austeni</name>
    <name type="common">Savannah tsetse fly</name>
    <dbReference type="NCBI Taxonomy" id="7395"/>
    <lineage>
        <taxon>Eukaryota</taxon>
        <taxon>Metazoa</taxon>
        <taxon>Ecdysozoa</taxon>
        <taxon>Arthropoda</taxon>
        <taxon>Hexapoda</taxon>
        <taxon>Insecta</taxon>
        <taxon>Pterygota</taxon>
        <taxon>Neoptera</taxon>
        <taxon>Endopterygota</taxon>
        <taxon>Diptera</taxon>
        <taxon>Brachycera</taxon>
        <taxon>Muscomorpha</taxon>
        <taxon>Hippoboscoidea</taxon>
        <taxon>Glossinidae</taxon>
        <taxon>Glossina</taxon>
    </lineage>
</organism>
<evidence type="ECO:0000313" key="1">
    <source>
        <dbReference type="EnsemblMetazoa" id="GAUT050690-PA"/>
    </source>
</evidence>